<name>A0A7X6DA34_9ENTE</name>
<evidence type="ECO:0000313" key="2">
    <source>
        <dbReference type="Proteomes" id="UP000521358"/>
    </source>
</evidence>
<gene>
    <name evidence="1" type="ORF">HED35_10440</name>
</gene>
<dbReference type="AlphaFoldDB" id="A0A7X6DA34"/>
<dbReference type="EMBL" id="JAAVMB010000012">
    <property type="protein sequence ID" value="NKC68507.1"/>
    <property type="molecule type" value="Genomic_DNA"/>
</dbReference>
<protein>
    <submittedName>
        <fullName evidence="1">Uncharacterized protein</fullName>
    </submittedName>
</protein>
<proteinExistence type="predicted"/>
<accession>A0A7X6DA34</accession>
<comment type="caution">
    <text evidence="1">The sequence shown here is derived from an EMBL/GenBank/DDBJ whole genome shotgun (WGS) entry which is preliminary data.</text>
</comment>
<evidence type="ECO:0000313" key="1">
    <source>
        <dbReference type="EMBL" id="NKC68507.1"/>
    </source>
</evidence>
<sequence>MTNQLIEKANHFLSYFSLNRYVEKPLYELDLNQESMIDYIKRENLFIYLNDMNPLVFVNQVTFIDVLVSARAYVKLHNLDEDYYCNDMNLIEVLLYIEQNGNHQDFINEMTTQTGYQFETFEDILNCLTIKVMDMPVGDQLPLSTFLQAYLCLIDKAKALKESL</sequence>
<reference evidence="1 2" key="1">
    <citation type="submission" date="2020-03" db="EMBL/GenBank/DDBJ databases">
        <title>Bacterial samples isolated from urine from healthy bovine heifers (Gyr breed).</title>
        <authorList>
            <person name="Giannattasio-Ferraz S."/>
            <person name="Maskeri L."/>
            <person name="Penido A."/>
            <person name="Barbosa-Stancioli E.F."/>
            <person name="Putonti C."/>
        </authorList>
    </citation>
    <scope>NUCLEOTIDE SEQUENCE [LARGE SCALE GENOMIC DNA]</scope>
    <source>
        <strain evidence="1 2">UFMG-H7</strain>
    </source>
</reference>
<dbReference type="RefSeq" id="WP_167807695.1">
    <property type="nucleotide sequence ID" value="NZ_JAAVMB010000012.1"/>
</dbReference>
<dbReference type="Proteomes" id="UP000521358">
    <property type="component" value="Unassembled WGS sequence"/>
</dbReference>
<organism evidence="1 2">
    <name type="scientific">Vagococcus fluvialis</name>
    <dbReference type="NCBI Taxonomy" id="2738"/>
    <lineage>
        <taxon>Bacteria</taxon>
        <taxon>Bacillati</taxon>
        <taxon>Bacillota</taxon>
        <taxon>Bacilli</taxon>
        <taxon>Lactobacillales</taxon>
        <taxon>Enterococcaceae</taxon>
        <taxon>Vagococcus</taxon>
    </lineage>
</organism>